<dbReference type="RefSeq" id="WP_004865241.1">
    <property type="nucleotide sequence ID" value="NZ_BBLI01000024.1"/>
</dbReference>
<dbReference type="Proteomes" id="UP001243195">
    <property type="component" value="Unassembled WGS sequence"/>
</dbReference>
<dbReference type="CDD" id="cd08422">
    <property type="entry name" value="PBP2_CrgA_like"/>
    <property type="match status" value="1"/>
</dbReference>
<evidence type="ECO:0000259" key="5">
    <source>
        <dbReference type="PROSITE" id="PS50931"/>
    </source>
</evidence>
<protein>
    <submittedName>
        <fullName evidence="6">LysR family transcriptional regulator</fullName>
    </submittedName>
</protein>
<dbReference type="FunFam" id="1.10.10.10:FF:000001">
    <property type="entry name" value="LysR family transcriptional regulator"/>
    <property type="match status" value="1"/>
</dbReference>
<dbReference type="PANTHER" id="PTHR30537">
    <property type="entry name" value="HTH-TYPE TRANSCRIPTIONAL REGULATOR"/>
    <property type="match status" value="1"/>
</dbReference>
<evidence type="ECO:0000313" key="7">
    <source>
        <dbReference type="Proteomes" id="UP001243195"/>
    </source>
</evidence>
<dbReference type="InterPro" id="IPR005119">
    <property type="entry name" value="LysR_subst-bd"/>
</dbReference>
<dbReference type="GeneID" id="84209916"/>
<keyword evidence="3" id="KW-0238">DNA-binding</keyword>
<dbReference type="PANTHER" id="PTHR30537:SF5">
    <property type="entry name" value="HTH-TYPE TRANSCRIPTIONAL ACTIVATOR TTDR-RELATED"/>
    <property type="match status" value="1"/>
</dbReference>
<dbReference type="PROSITE" id="PS50931">
    <property type="entry name" value="HTH_LYSR"/>
    <property type="match status" value="1"/>
</dbReference>
<evidence type="ECO:0000313" key="6">
    <source>
        <dbReference type="EMBL" id="MDQ9072197.1"/>
    </source>
</evidence>
<dbReference type="EMBL" id="JAVIDA010000016">
    <property type="protein sequence ID" value="MDQ9072197.1"/>
    <property type="molecule type" value="Genomic_DNA"/>
</dbReference>
<dbReference type="InterPro" id="IPR036388">
    <property type="entry name" value="WH-like_DNA-bd_sf"/>
</dbReference>
<dbReference type="AlphaFoldDB" id="A0AAW8JJJ3"/>
<name>A0AAW8JJJ3_9GAMM</name>
<dbReference type="Gene3D" id="1.10.10.10">
    <property type="entry name" value="Winged helix-like DNA-binding domain superfamily/Winged helix DNA-binding domain"/>
    <property type="match status" value="1"/>
</dbReference>
<evidence type="ECO:0000256" key="3">
    <source>
        <dbReference type="ARBA" id="ARBA00023125"/>
    </source>
</evidence>
<proteinExistence type="inferred from homology"/>
<comment type="caution">
    <text evidence="6">The sequence shown here is derived from an EMBL/GenBank/DDBJ whole genome shotgun (WGS) entry which is preliminary data.</text>
</comment>
<dbReference type="InterPro" id="IPR000847">
    <property type="entry name" value="LysR_HTH_N"/>
</dbReference>
<evidence type="ECO:0000256" key="4">
    <source>
        <dbReference type="ARBA" id="ARBA00023163"/>
    </source>
</evidence>
<keyword evidence="4" id="KW-0804">Transcription</keyword>
<gene>
    <name evidence="6" type="ORF">RFH51_12080</name>
</gene>
<dbReference type="SUPFAM" id="SSF53850">
    <property type="entry name" value="Periplasmic binding protein-like II"/>
    <property type="match status" value="1"/>
</dbReference>
<dbReference type="GO" id="GO:0003700">
    <property type="term" value="F:DNA-binding transcription factor activity"/>
    <property type="evidence" value="ECO:0007669"/>
    <property type="project" value="InterPro"/>
</dbReference>
<dbReference type="InterPro" id="IPR036390">
    <property type="entry name" value="WH_DNA-bd_sf"/>
</dbReference>
<organism evidence="6 7">
    <name type="scientific">Acinetobacter gerneri</name>
    <dbReference type="NCBI Taxonomy" id="202952"/>
    <lineage>
        <taxon>Bacteria</taxon>
        <taxon>Pseudomonadati</taxon>
        <taxon>Pseudomonadota</taxon>
        <taxon>Gammaproteobacteria</taxon>
        <taxon>Moraxellales</taxon>
        <taxon>Moraxellaceae</taxon>
        <taxon>Acinetobacter</taxon>
    </lineage>
</organism>
<dbReference type="InterPro" id="IPR058163">
    <property type="entry name" value="LysR-type_TF_proteobact-type"/>
</dbReference>
<dbReference type="GO" id="GO:0003677">
    <property type="term" value="F:DNA binding"/>
    <property type="evidence" value="ECO:0007669"/>
    <property type="project" value="UniProtKB-KW"/>
</dbReference>
<accession>A0AAW8JJJ3</accession>
<dbReference type="Pfam" id="PF00126">
    <property type="entry name" value="HTH_1"/>
    <property type="match status" value="1"/>
</dbReference>
<keyword evidence="2" id="KW-0805">Transcription regulation</keyword>
<feature type="domain" description="HTH lysR-type" evidence="5">
    <location>
        <begin position="1"/>
        <end position="59"/>
    </location>
</feature>
<dbReference type="Pfam" id="PF03466">
    <property type="entry name" value="LysR_substrate"/>
    <property type="match status" value="1"/>
</dbReference>
<comment type="similarity">
    <text evidence="1">Belongs to the LysR transcriptional regulatory family.</text>
</comment>
<dbReference type="SUPFAM" id="SSF46785">
    <property type="entry name" value="Winged helix' DNA-binding domain"/>
    <property type="match status" value="1"/>
</dbReference>
<evidence type="ECO:0000256" key="1">
    <source>
        <dbReference type="ARBA" id="ARBA00009437"/>
    </source>
</evidence>
<evidence type="ECO:0000256" key="2">
    <source>
        <dbReference type="ARBA" id="ARBA00023015"/>
    </source>
</evidence>
<reference evidence="6" key="1">
    <citation type="submission" date="2023-08" db="EMBL/GenBank/DDBJ databases">
        <title>Emergence of clinically-relevant ST2 carbapenem-resistant Acinetobacter baumannii strains in hospital sewages in Zhejiang, East of China.</title>
        <authorList>
            <person name="Kaichao C."/>
            <person name="Zhang R."/>
        </authorList>
    </citation>
    <scope>NUCLEOTIDE SEQUENCE</scope>
    <source>
        <strain evidence="6">M-SY-60</strain>
    </source>
</reference>
<sequence length="316" mass="36433">MDKLQCMETFVRVAECGSFINAAEQLGITRSLVSTRIKQFEDFVKAPLFHRSTRSVRLSEIGEKYYKECSRLIHQFEHLADEMVQSSDDLQGHLRIYITPAFAINHLGQCLAQFTQQYPCIKLEVIVNETIVDPISAGFDVVFQVFPVKFESMVERKLFNVNRLLCASPDYIAKHGKPQHPDDIYNFEISCYSNFPSKKKVHFLLNEEFHSYSIDTKITSSSTHVLKEYALNGGSYAFLPTMVAYESIIKGELVPVLLDYPLSNYNFRAVFPSNSKNLSKIRVLVDFFAQKFKKIPEWDLDLIQHGYLNKTVLEFH</sequence>
<dbReference type="Gene3D" id="3.40.190.290">
    <property type="match status" value="1"/>
</dbReference>